<proteinExistence type="predicted"/>
<protein>
    <submittedName>
        <fullName evidence="2">Uncharacterized protein</fullName>
    </submittedName>
</protein>
<dbReference type="EMBL" id="CAKOGP040002469">
    <property type="protein sequence ID" value="CAJ1970137.1"/>
    <property type="molecule type" value="Genomic_DNA"/>
</dbReference>
<dbReference type="AlphaFoldDB" id="A0AAD2JPK8"/>
<dbReference type="Proteomes" id="UP001295423">
    <property type="component" value="Unassembled WGS sequence"/>
</dbReference>
<keyword evidence="3" id="KW-1185">Reference proteome</keyword>
<evidence type="ECO:0000313" key="2">
    <source>
        <dbReference type="EMBL" id="CAJ1970137.1"/>
    </source>
</evidence>
<feature type="transmembrane region" description="Helical" evidence="1">
    <location>
        <begin position="21"/>
        <end position="37"/>
    </location>
</feature>
<gene>
    <name evidence="2" type="ORF">CYCCA115_LOCUS24160</name>
</gene>
<keyword evidence="1" id="KW-0472">Membrane</keyword>
<keyword evidence="1" id="KW-0812">Transmembrane</keyword>
<organism evidence="2 3">
    <name type="scientific">Cylindrotheca closterium</name>
    <dbReference type="NCBI Taxonomy" id="2856"/>
    <lineage>
        <taxon>Eukaryota</taxon>
        <taxon>Sar</taxon>
        <taxon>Stramenopiles</taxon>
        <taxon>Ochrophyta</taxon>
        <taxon>Bacillariophyta</taxon>
        <taxon>Bacillariophyceae</taxon>
        <taxon>Bacillariophycidae</taxon>
        <taxon>Bacillariales</taxon>
        <taxon>Bacillariaceae</taxon>
        <taxon>Cylindrotheca</taxon>
    </lineage>
</organism>
<reference evidence="2" key="1">
    <citation type="submission" date="2023-08" db="EMBL/GenBank/DDBJ databases">
        <authorList>
            <person name="Audoor S."/>
            <person name="Bilcke G."/>
        </authorList>
    </citation>
    <scope>NUCLEOTIDE SEQUENCE</scope>
</reference>
<keyword evidence="1" id="KW-1133">Transmembrane helix</keyword>
<accession>A0AAD2JPK8</accession>
<sequence length="463" mass="53594">MTDASSNTTTNNKKRGTRCQKIAITGFGIALLLLQILDYKKSFQPTQVHLKNQRGIRMDTVQSSISIISQRTSYQSTQLDDEPTRCWRHCPKRINKIYFEHSWAGLGDRSVVLHMLGNLAGYLCAIVELPPPSILLNPIHNGGKKLHKRVEWKDFFNFTFLQDGSQVVYEAKDNPKFTQKVNKNWRQPGLYKPKRYPGWQFVVTKSKAGSIINDYRRAQDISWRQGNNTNKGFIWEIHRVIYGSRLLKKAPLPEPSNEVRTKLQEHAYNGSMRPFMKSWKGNQKEEAQSCNYVIRNEPDDLLMLQKELQNRVRSMAPSNTSVFGFLHVRRNDAKKACNTDIPNLSKFFQCSLNGTEATGRHITFLLGSDEKSETYRHDVIDMTNDYSHVSMLDADKLVTDFMQDMIRNNKMPSWRMNNFYQFELMKALGLDGRSFSSVYLVQRRNSHCPRCSKLLTEFPTAWA</sequence>
<name>A0AAD2JPK8_9STRA</name>
<evidence type="ECO:0000313" key="3">
    <source>
        <dbReference type="Proteomes" id="UP001295423"/>
    </source>
</evidence>
<evidence type="ECO:0000256" key="1">
    <source>
        <dbReference type="SAM" id="Phobius"/>
    </source>
</evidence>
<comment type="caution">
    <text evidence="2">The sequence shown here is derived from an EMBL/GenBank/DDBJ whole genome shotgun (WGS) entry which is preliminary data.</text>
</comment>